<comment type="cofactor">
    <cofactor evidence="1">
        <name>Fe(2+)</name>
        <dbReference type="ChEBI" id="CHEBI:29033"/>
    </cofactor>
</comment>
<dbReference type="InterPro" id="IPR039994">
    <property type="entry name" value="NO66-like"/>
</dbReference>
<dbReference type="InterPro" id="IPR003347">
    <property type="entry name" value="JmjC_dom"/>
</dbReference>
<dbReference type="EMBL" id="CP032707">
    <property type="protein sequence ID" value="AYG94157.1"/>
    <property type="molecule type" value="Genomic_DNA"/>
</dbReference>
<gene>
    <name evidence="6" type="ORF">D8I30_02365</name>
</gene>
<feature type="domain" description="JmjC" evidence="5">
    <location>
        <begin position="235"/>
        <end position="443"/>
    </location>
</feature>
<name>A0A494RCV1_9CAUL</name>
<keyword evidence="7" id="KW-1185">Reference proteome</keyword>
<sequence length="572" mass="62294">MLLVRTGFGAVGPAHRLLQGHVAAGKDVQPPLAEHQEGLGRPSAHPLDGDKGGDGLGVVQSFQVVEVDAPLDLGASDFLAVFRLLTGQAEGPQRFDVQRQHGVRRHLAVQPLDHPLPDGGRRRDRDLLLHDHAEQPLKAAGPQSPFEHRRRGMGPRQGRIGHGERVAGGGDGGSRRSKGHEVVSTGKQRRSSIAPMRTLDDLLHPITPDRFFAEFHGRKPLHIPADEGAPKRALLDWRTFNSLLNQPSIWTAQSLKLVRDTQPVPPEQYCRSVQTQSGAAFRPDPAKVALFLTGGASLIAGDVQDLTPPIAALSAALGRPFAAAVGANIYCSFKGVQAFGTHFDLTDVFAVQTEGEKLWRLYESCADAPVEMPSGVGDVRRWFEQTRGRLQAEIVMKPGDVLYLPRGWYHDALAQDTASLHVTFSLASLHGRIIFNLLEQAAMQDSAFRAYLPAAEKDGGRALQQHLADLGRRLAQLTASPTFRDEVAMTQERLTPRTHSFALPARAPLTQYKTNGLLGPAYEGPVAHAMHWALSQPAFALEEVIAQFDFVPEADIRAAVDQAEKTGVLKRV</sequence>
<evidence type="ECO:0000256" key="4">
    <source>
        <dbReference type="SAM" id="MobiDB-lite"/>
    </source>
</evidence>
<dbReference type="PROSITE" id="PS51184">
    <property type="entry name" value="JMJC"/>
    <property type="match status" value="1"/>
</dbReference>
<dbReference type="GO" id="GO:0046872">
    <property type="term" value="F:metal ion binding"/>
    <property type="evidence" value="ECO:0007669"/>
    <property type="project" value="UniProtKB-KW"/>
</dbReference>
<keyword evidence="3" id="KW-0408">Iron</keyword>
<dbReference type="AlphaFoldDB" id="A0A494RCV1"/>
<dbReference type="Pfam" id="PF08007">
    <property type="entry name" value="JmjC_2"/>
    <property type="match status" value="1"/>
</dbReference>
<evidence type="ECO:0000313" key="7">
    <source>
        <dbReference type="Proteomes" id="UP000276984"/>
    </source>
</evidence>
<feature type="region of interest" description="Disordered" evidence="4">
    <location>
        <begin position="133"/>
        <end position="191"/>
    </location>
</feature>
<organism evidence="6 7">
    <name type="scientific">Brevundimonas naejangsanensis</name>
    <dbReference type="NCBI Taxonomy" id="588932"/>
    <lineage>
        <taxon>Bacteria</taxon>
        <taxon>Pseudomonadati</taxon>
        <taxon>Pseudomonadota</taxon>
        <taxon>Alphaproteobacteria</taxon>
        <taxon>Caulobacterales</taxon>
        <taxon>Caulobacteraceae</taxon>
        <taxon>Brevundimonas</taxon>
    </lineage>
</organism>
<protein>
    <recommendedName>
        <fullName evidence="5">JmjC domain-containing protein</fullName>
    </recommendedName>
</protein>
<evidence type="ECO:0000256" key="3">
    <source>
        <dbReference type="ARBA" id="ARBA00023004"/>
    </source>
</evidence>
<evidence type="ECO:0000256" key="1">
    <source>
        <dbReference type="ARBA" id="ARBA00001954"/>
    </source>
</evidence>
<reference evidence="6 7" key="1">
    <citation type="submission" date="2018-10" db="EMBL/GenBank/DDBJ databases">
        <title>Complete genome sequence of Brevundimonas naejangsanensis BRV3.</title>
        <authorList>
            <person name="Berrios L."/>
            <person name="Ely B."/>
        </authorList>
    </citation>
    <scope>NUCLEOTIDE SEQUENCE [LARGE SCALE GENOMIC DNA]</scope>
    <source>
        <strain evidence="6 7">BRV3</strain>
    </source>
</reference>
<dbReference type="PANTHER" id="PTHR13096:SF8">
    <property type="entry name" value="RIBOSOMAL OXYGENASE 1"/>
    <property type="match status" value="1"/>
</dbReference>
<accession>A0A494RCV1</accession>
<proteinExistence type="predicted"/>
<dbReference type="Proteomes" id="UP000276984">
    <property type="component" value="Chromosome"/>
</dbReference>
<dbReference type="SUPFAM" id="SSF51197">
    <property type="entry name" value="Clavaminate synthase-like"/>
    <property type="match status" value="1"/>
</dbReference>
<keyword evidence="2" id="KW-0479">Metal-binding</keyword>
<dbReference type="Gene3D" id="2.60.120.650">
    <property type="entry name" value="Cupin"/>
    <property type="match status" value="1"/>
</dbReference>
<dbReference type="PANTHER" id="PTHR13096">
    <property type="entry name" value="MINA53 MYC INDUCED NUCLEAR ANTIGEN"/>
    <property type="match status" value="1"/>
</dbReference>
<dbReference type="OrthoDB" id="9764016at2"/>
<evidence type="ECO:0000259" key="5">
    <source>
        <dbReference type="PROSITE" id="PS51184"/>
    </source>
</evidence>
<evidence type="ECO:0000256" key="2">
    <source>
        <dbReference type="ARBA" id="ARBA00022723"/>
    </source>
</evidence>
<evidence type="ECO:0000313" key="6">
    <source>
        <dbReference type="EMBL" id="AYG94157.1"/>
    </source>
</evidence>